<organism evidence="2 3">
    <name type="scientific">Paracoccus gahaiensis</name>
    <dbReference type="NCBI Taxonomy" id="1706839"/>
    <lineage>
        <taxon>Bacteria</taxon>
        <taxon>Pseudomonadati</taxon>
        <taxon>Pseudomonadota</taxon>
        <taxon>Alphaproteobacteria</taxon>
        <taxon>Rhodobacterales</taxon>
        <taxon>Paracoccaceae</taxon>
        <taxon>Paracoccus</taxon>
    </lineage>
</organism>
<accession>A0A4U0R6T2</accession>
<evidence type="ECO:0008006" key="4">
    <source>
        <dbReference type="Google" id="ProtNLM"/>
    </source>
</evidence>
<keyword evidence="1" id="KW-0732">Signal</keyword>
<evidence type="ECO:0000256" key="1">
    <source>
        <dbReference type="SAM" id="SignalP"/>
    </source>
</evidence>
<dbReference type="AlphaFoldDB" id="A0A4U0R6T2"/>
<feature type="chain" id="PRO_5020248703" description="DUF481 domain-containing protein" evidence="1">
    <location>
        <begin position="20"/>
        <end position="233"/>
    </location>
</feature>
<evidence type="ECO:0000313" key="2">
    <source>
        <dbReference type="EMBL" id="TJZ90002.1"/>
    </source>
</evidence>
<dbReference type="RefSeq" id="WP_136887231.1">
    <property type="nucleotide sequence ID" value="NZ_SUNI01000022.1"/>
</dbReference>
<proteinExistence type="predicted"/>
<name>A0A4U0R6T2_9RHOB</name>
<sequence>MIRSALILLMTLMPLAAMAGPWPREAGRSFLSLSTERDVEGNRYTGLYGEYGLAATTLGLELGRSGAGELSAVVWAQRSLDDGTGPHRLSLSAGAGVIRRQDRVLPVVQGTLAWGRGFEGWAGGGWMTAQLTARAAGGPDLPEDRRGTAAARAFRIAETTLKADLTLGLRPTERLRVVNSLWLEDRRDAELTAKLASSLVFPITGPAHLEVGLVQPLRGPAERAVRLGVWLDF</sequence>
<reference evidence="2 3" key="1">
    <citation type="submission" date="2019-04" db="EMBL/GenBank/DDBJ databases">
        <authorList>
            <person name="Li J."/>
        </authorList>
    </citation>
    <scope>NUCLEOTIDE SEQUENCE [LARGE SCALE GENOMIC DNA]</scope>
    <source>
        <strain evidence="2 3">KCTC 42687</strain>
    </source>
</reference>
<dbReference type="Proteomes" id="UP000309747">
    <property type="component" value="Unassembled WGS sequence"/>
</dbReference>
<evidence type="ECO:0000313" key="3">
    <source>
        <dbReference type="Proteomes" id="UP000309747"/>
    </source>
</evidence>
<comment type="caution">
    <text evidence="2">The sequence shown here is derived from an EMBL/GenBank/DDBJ whole genome shotgun (WGS) entry which is preliminary data.</text>
</comment>
<keyword evidence="3" id="KW-1185">Reference proteome</keyword>
<protein>
    <recommendedName>
        <fullName evidence="4">DUF481 domain-containing protein</fullName>
    </recommendedName>
</protein>
<feature type="signal peptide" evidence="1">
    <location>
        <begin position="1"/>
        <end position="19"/>
    </location>
</feature>
<dbReference type="OrthoDB" id="7857490at2"/>
<gene>
    <name evidence="2" type="ORF">FA743_16740</name>
</gene>
<dbReference type="EMBL" id="SUNI01000022">
    <property type="protein sequence ID" value="TJZ90002.1"/>
    <property type="molecule type" value="Genomic_DNA"/>
</dbReference>